<comment type="caution">
    <text evidence="1">The sequence shown here is derived from an EMBL/GenBank/DDBJ whole genome shotgun (WGS) entry which is preliminary data.</text>
</comment>
<sequence length="360" mass="40729">MLSRAKNCYLFVIIDFIDDPAVEVPLNVLRYVQGILDTALEKNPFLNADEMQLKVAVDAKAPFSSSIESSPLVTEHYLWARPDVLPENPLVRSVLVHINRSTNIIYGLEGHANLGPYVKHLDLRSTNDTINLSFEECLIILSNFPHLEDCALRVGYSTNTLEEEELTLASLSTPHFEWEENSDIGVLLDSLIAPSLTQLKLNGLLIPRGFLPGQRWNHLLIFILRSSPALSALELTKIDCTTVDLLSCLASCKYLRRLSLENCFLDEKLMCSFLDEWHPLYEDAKRTMMGLNVLALDFCVVFDFENVLRLASSNVTLQKGAQLSALYIFPCDTIAQDVLDSIRQLPLETFEERFNQQKHV</sequence>
<accession>A0A4S4KYR6</accession>
<gene>
    <name evidence="1" type="ORF">EW145_g5857</name>
</gene>
<dbReference type="SUPFAM" id="SSF52047">
    <property type="entry name" value="RNI-like"/>
    <property type="match status" value="1"/>
</dbReference>
<name>A0A4S4KYR6_9AGAM</name>
<dbReference type="Gene3D" id="3.80.10.10">
    <property type="entry name" value="Ribonuclease Inhibitor"/>
    <property type="match status" value="1"/>
</dbReference>
<dbReference type="Proteomes" id="UP000308199">
    <property type="component" value="Unassembled WGS sequence"/>
</dbReference>
<dbReference type="EMBL" id="SGPK01000390">
    <property type="protein sequence ID" value="THH03975.1"/>
    <property type="molecule type" value="Genomic_DNA"/>
</dbReference>
<dbReference type="AlphaFoldDB" id="A0A4S4KYR6"/>
<protein>
    <recommendedName>
        <fullName evidence="3">F-box domain-containing protein</fullName>
    </recommendedName>
</protein>
<dbReference type="InterPro" id="IPR032675">
    <property type="entry name" value="LRR_dom_sf"/>
</dbReference>
<evidence type="ECO:0000313" key="2">
    <source>
        <dbReference type="Proteomes" id="UP000308199"/>
    </source>
</evidence>
<organism evidence="1 2">
    <name type="scientific">Phellinidium pouzarii</name>
    <dbReference type="NCBI Taxonomy" id="167371"/>
    <lineage>
        <taxon>Eukaryota</taxon>
        <taxon>Fungi</taxon>
        <taxon>Dikarya</taxon>
        <taxon>Basidiomycota</taxon>
        <taxon>Agaricomycotina</taxon>
        <taxon>Agaricomycetes</taxon>
        <taxon>Hymenochaetales</taxon>
        <taxon>Hymenochaetaceae</taxon>
        <taxon>Phellinidium</taxon>
    </lineage>
</organism>
<reference evidence="1 2" key="1">
    <citation type="submission" date="2019-02" db="EMBL/GenBank/DDBJ databases">
        <title>Genome sequencing of the rare red list fungi Phellinidium pouzarii.</title>
        <authorList>
            <person name="Buettner E."/>
            <person name="Kellner H."/>
        </authorList>
    </citation>
    <scope>NUCLEOTIDE SEQUENCE [LARGE SCALE GENOMIC DNA]</scope>
    <source>
        <strain evidence="1 2">DSM 108285</strain>
    </source>
</reference>
<keyword evidence="2" id="KW-1185">Reference proteome</keyword>
<evidence type="ECO:0008006" key="3">
    <source>
        <dbReference type="Google" id="ProtNLM"/>
    </source>
</evidence>
<proteinExistence type="predicted"/>
<evidence type="ECO:0000313" key="1">
    <source>
        <dbReference type="EMBL" id="THH03975.1"/>
    </source>
</evidence>
<dbReference type="OrthoDB" id="3365698at2759"/>